<feature type="domain" description="Fibronectin type-III" evidence="2">
    <location>
        <begin position="297"/>
        <end position="399"/>
    </location>
</feature>
<dbReference type="EMBL" id="SRPE01000008">
    <property type="protein sequence ID" value="TGN26080.1"/>
    <property type="molecule type" value="Genomic_DNA"/>
</dbReference>
<feature type="region of interest" description="Disordered" evidence="1">
    <location>
        <begin position="1084"/>
        <end position="1109"/>
    </location>
</feature>
<dbReference type="InterPro" id="IPR036116">
    <property type="entry name" value="FN3_sf"/>
</dbReference>
<name>A0A4Z1BK46_9FLAO</name>
<reference evidence="3 4" key="1">
    <citation type="submission" date="2019-03" db="EMBL/GenBank/DDBJ databases">
        <title>Empedobacter tilapiae sp. nov., isolated from an intestine of Nile tilapia Oreochromis niloticus.</title>
        <authorList>
            <person name="Kim Y.-O."/>
            <person name="Yoon J.-H."/>
        </authorList>
    </citation>
    <scope>NUCLEOTIDE SEQUENCE [LARGE SCALE GENOMIC DNA]</scope>
    <source>
        <strain evidence="3 4">MRS2</strain>
    </source>
</reference>
<comment type="caution">
    <text evidence="3">The sequence shown here is derived from an EMBL/GenBank/DDBJ whole genome shotgun (WGS) entry which is preliminary data.</text>
</comment>
<dbReference type="SUPFAM" id="SSF49265">
    <property type="entry name" value="Fibronectin type III"/>
    <property type="match status" value="1"/>
</dbReference>
<organism evidence="3 4">
    <name type="scientific">Empedobacter tilapiae</name>
    <dbReference type="NCBI Taxonomy" id="2491114"/>
    <lineage>
        <taxon>Bacteria</taxon>
        <taxon>Pseudomonadati</taxon>
        <taxon>Bacteroidota</taxon>
        <taxon>Flavobacteriia</taxon>
        <taxon>Flavobacteriales</taxon>
        <taxon>Weeksellaceae</taxon>
        <taxon>Empedobacter</taxon>
    </lineage>
</organism>
<accession>A0A4Z1BK46</accession>
<evidence type="ECO:0000256" key="1">
    <source>
        <dbReference type="SAM" id="MobiDB-lite"/>
    </source>
</evidence>
<evidence type="ECO:0000313" key="3">
    <source>
        <dbReference type="EMBL" id="TGN26080.1"/>
    </source>
</evidence>
<feature type="region of interest" description="Disordered" evidence="1">
    <location>
        <begin position="538"/>
        <end position="601"/>
    </location>
</feature>
<sequence>MKNLIIFQRFIILSFLFLLQLVGAQQYPVQVTPVLIPPYSLKLGDYATTNENKLQLQLLMTDLMEPSHQVRLRFSLESGLNATPIALSNQYINGMRDITLSPGVPLILTNVELRTLFQLQNLSGISAANYAKTLPQGQYNFCFEVVDVNTGRTLSRKSCSTAYFVQYDPPMLSLPQNKELVQKQNEIQHIVFQWMPRQVAPNTRYIFTMKEIWDLQRDPVTAFLASPVLWKEEVYSNSLFYGFDKTQLLPGKRYAWQVQAKSGNPVLGGNATEDNGVYKNNGLSEIFYFDYIQDCKVPSFLSAKNAGRGRVEIRWSYPGEKPNGLYRIQYRKKGTSTAWMEQEAYQEMIYISGLADKTEYEYRVGAVCGLAQTYNNGYENGVDNAYSYSNIQYFTTDSEDTSNTVQCGMMPDINITNKAPLQTMLVANEVFTAGDFPVTVIKSTGNGTYSGEGYIVVPYLADTKVKVSFSNIQINTDRQLISGIVETTYDPTESAVHYVSGTIDSIFGDGGIKEIKSDFPIDSIVYSATPPPGTITIIGPPGKNGEEPPRQTYEGGKDITITDPNGTIWEVDKEGNITKGGQVDPSGASNGQNTDGVSGSGKGAVVNQYTAKGIELEWQEIPFKNKETPYTKFSFDTQDKTNLPISDYETVKDSKGQTIAIPYKLVVNGQTDILQADVKLTDASLTDAQIVFKTLRSGKKIEATETKLSETNRRYELTLKGAYNYQEEDVIAVLVPKDSLAKQQVVSSFKLVHLKEKKAKVHLVPLDDKSKTDLTNIRKNLLKVYDAIGVDFEIVEENVLDISNLGIGQKIESGDPKLMRTYGSDQIKINNLYLNTRSKELRYVLFVTDKSSSTGQAGYMRLNGQFGYVYKNAPTKTAAHELGHGIFKLEHPTANNTKLLMDYSESEILSHKDWQQIGDPAFKFYGFQGQEEGELAGRYDLDPNLKPILVDSKYIYKKDGVNVPVGTLSGFVFGDDNDEDYFYWDSTENEYVNAKNQKINASKHSSKFNRNTSLESSKEVFLYQYLSNCIVKYMLVSYGDVKTNSKEQLADYFTSNYATLSKVKITNSNYYKAGITRCSSANPQVIDKDKKEEDKGGDGNSNGNGTQTNEELLQKANKIIEDKIKAQFPEKNITYTLLDKNDPDYEQKLAEALKKSNHVIATLEANGELKIDFSFETPDWLIKLLPEAGKSGDTCAKEYINKALEELKGTYAYKNVPRADQIAMEVGAATYYGFFGILYCATNEESCKNSSSTVKFITGATHELAASVDVVQIVEGVVALVKGGASVTMKSYVDYYKNLQKISQNQAASPRQALEVILFPPANSSITVVEKAIEVGDSFIKNYFTECDQYQLKDGSIADMCAYRYGEITVMVVPIVFTAGEWAITKVSVLNKLKLATKLSDNLLEASIQLDRKLASKGVKLVDEGAGTVLIETKTGNRLTKIESKNQAEIEKALDNLTGSHIDDLIKDYPNLKKWLNDPELKKIFEKDFGNASSDVLKALDNQNAFDAWKNLREKNPKLILCN</sequence>
<evidence type="ECO:0000259" key="2">
    <source>
        <dbReference type="PROSITE" id="PS50853"/>
    </source>
</evidence>
<evidence type="ECO:0000313" key="4">
    <source>
        <dbReference type="Proteomes" id="UP000297998"/>
    </source>
</evidence>
<dbReference type="InterPro" id="IPR003961">
    <property type="entry name" value="FN3_dom"/>
</dbReference>
<feature type="compositionally biased region" description="Basic and acidic residues" evidence="1">
    <location>
        <begin position="1086"/>
        <end position="1097"/>
    </location>
</feature>
<dbReference type="Gene3D" id="2.60.40.10">
    <property type="entry name" value="Immunoglobulins"/>
    <property type="match status" value="1"/>
</dbReference>
<dbReference type="InterPro" id="IPR013783">
    <property type="entry name" value="Ig-like_fold"/>
</dbReference>
<dbReference type="OrthoDB" id="1521695at2"/>
<dbReference type="Proteomes" id="UP000297998">
    <property type="component" value="Unassembled WGS sequence"/>
</dbReference>
<gene>
    <name evidence="3" type="ORF">E4J94_12045</name>
</gene>
<protein>
    <recommendedName>
        <fullName evidence="2">Fibronectin type-III domain-containing protein</fullName>
    </recommendedName>
</protein>
<proteinExistence type="predicted"/>
<dbReference type="CDD" id="cd00063">
    <property type="entry name" value="FN3"/>
    <property type="match status" value="1"/>
</dbReference>
<feature type="compositionally biased region" description="Polar residues" evidence="1">
    <location>
        <begin position="587"/>
        <end position="597"/>
    </location>
</feature>
<dbReference type="RefSeq" id="WP_135836054.1">
    <property type="nucleotide sequence ID" value="NZ_SRPE01000008.1"/>
</dbReference>
<dbReference type="PROSITE" id="PS50853">
    <property type="entry name" value="FN3"/>
    <property type="match status" value="1"/>
</dbReference>
<keyword evidence="4" id="KW-1185">Reference proteome</keyword>